<comment type="caution">
    <text evidence="1">The sequence shown here is derived from an EMBL/GenBank/DDBJ whole genome shotgun (WGS) entry which is preliminary data.</text>
</comment>
<accession>A0ABX4G3M3</accession>
<dbReference type="Proteomes" id="UP000215999">
    <property type="component" value="Unassembled WGS sequence"/>
</dbReference>
<proteinExistence type="predicted"/>
<protein>
    <submittedName>
        <fullName evidence="1">Uncharacterized protein</fullName>
    </submittedName>
</protein>
<sequence>MCYRCYDPEEVNWILQLSKKLNSAMSINCNEDYYPIRGVRAYITLNKKSGLLDVSYHTSQPHDSNLLSFPVRDIGHLRDIVFQIIKLGYRSLYWTNSEEVEEVCPLPPLGLARLNYYLASMSYWDGKCCTYRYLQSEISSLADRGTTSTDASTAMLLAKIPVAGD</sequence>
<reference evidence="1 2" key="1">
    <citation type="journal article" date="2016" name="Antonie Van Leeuwenhoek">
        <title>Photobacterium sanguinicancri sp. nov. isolated from marine animals.</title>
        <authorList>
            <person name="Gomez-Gil B."/>
            <person name="Roque A."/>
            <person name="Rotllant G."/>
            <person name="Romalde J.L."/>
            <person name="Doce A."/>
            <person name="Eggermont M."/>
            <person name="Defoirdt T."/>
        </authorList>
    </citation>
    <scope>NUCLEOTIDE SEQUENCE [LARGE SCALE GENOMIC DNA]</scope>
    <source>
        <strain evidence="1 2">CAIM 1827</strain>
    </source>
</reference>
<organism evidence="1 2">
    <name type="scientific">Photobacterium sanguinicancri</name>
    <dbReference type="NCBI Taxonomy" id="875932"/>
    <lineage>
        <taxon>Bacteria</taxon>
        <taxon>Pseudomonadati</taxon>
        <taxon>Pseudomonadota</taxon>
        <taxon>Gammaproteobacteria</taxon>
        <taxon>Vibrionales</taxon>
        <taxon>Vibrionaceae</taxon>
        <taxon>Photobacterium</taxon>
    </lineage>
</organism>
<evidence type="ECO:0000313" key="2">
    <source>
        <dbReference type="Proteomes" id="UP000215999"/>
    </source>
</evidence>
<evidence type="ECO:0000313" key="1">
    <source>
        <dbReference type="EMBL" id="OZS45629.1"/>
    </source>
</evidence>
<keyword evidence="2" id="KW-1185">Reference proteome</keyword>
<gene>
    <name evidence="1" type="ORF">ASV53_02235</name>
</gene>
<dbReference type="EMBL" id="NOIF01000006">
    <property type="protein sequence ID" value="OZS45629.1"/>
    <property type="molecule type" value="Genomic_DNA"/>
</dbReference>
<name>A0ABX4G3M3_9GAMM</name>